<dbReference type="GO" id="GO:0000155">
    <property type="term" value="F:phosphorelay sensor kinase activity"/>
    <property type="evidence" value="ECO:0007669"/>
    <property type="project" value="InterPro"/>
</dbReference>
<dbReference type="SMART" id="SM00388">
    <property type="entry name" value="HisKA"/>
    <property type="match status" value="1"/>
</dbReference>
<dbReference type="InterPro" id="IPR036097">
    <property type="entry name" value="HisK_dim/P_sf"/>
</dbReference>
<accession>A0A1V4HQ04</accession>
<evidence type="ECO:0000259" key="17">
    <source>
        <dbReference type="PROSITE" id="PS50885"/>
    </source>
</evidence>
<dbReference type="EC" id="2.7.13.3" evidence="3"/>
<dbReference type="InterPro" id="IPR003661">
    <property type="entry name" value="HisK_dim/P_dom"/>
</dbReference>
<evidence type="ECO:0000256" key="2">
    <source>
        <dbReference type="ARBA" id="ARBA00004651"/>
    </source>
</evidence>
<evidence type="ECO:0000256" key="8">
    <source>
        <dbReference type="ARBA" id="ARBA00022741"/>
    </source>
</evidence>
<dbReference type="Pfam" id="PF00672">
    <property type="entry name" value="HAMP"/>
    <property type="match status" value="1"/>
</dbReference>
<dbReference type="SUPFAM" id="SSF47384">
    <property type="entry name" value="Homodimeric domain of signal transducing histidine kinase"/>
    <property type="match status" value="1"/>
</dbReference>
<keyword evidence="19" id="KW-1185">Reference proteome</keyword>
<dbReference type="SMART" id="SM00387">
    <property type="entry name" value="HATPase_c"/>
    <property type="match status" value="1"/>
</dbReference>
<evidence type="ECO:0000313" key="18">
    <source>
        <dbReference type="EMBL" id="OPH60294.1"/>
    </source>
</evidence>
<feature type="domain" description="Histidine kinase" evidence="16">
    <location>
        <begin position="266"/>
        <end position="479"/>
    </location>
</feature>
<sequence>MFRSIGAKLLIGFFLIFLVFFLILNQMVAKNIESGNRKIITDSLVGLKNNSNAYVRQSFMIHHFANDELYFGQMAEEMAKDLQHDVSSSIGMYDLTGELLFASDPKIFWAGGDDLNQALQGKTAYSISYENGTASVLFSYPVIVDGSKVGIIRFAKDFTLLYEQSTQIQRTIFTIAMAVFAAAFLFSYLLSRHITVPLVKLTKASTEVMNGNLDTRLTFRRKDEIGKLAANFSRMIEKLRDQFTKIEKDRDRLEELNLVRKQFFDNVTHELKTPLTTIMGYATIIRENEGQDPVLFDKGMKHIIDESNRLHELVLKLLEMSKESADPDSFALVDSGLVLRDVCETMMIKAQRYKKNIRCEAEEGLFVHGHADKLRQLFINLLDNAIKYGYAHTDIVVSASLASGYVRFTFSNEGPTISPEHLSRIVEPFYQADPVSHGVGSVGLGLSISKGIVQEHQGSIRFTSELEQTNVYIDIPYRTERVLE</sequence>
<dbReference type="InterPro" id="IPR050398">
    <property type="entry name" value="HssS/ArlS-like"/>
</dbReference>
<dbReference type="RefSeq" id="WP_079409754.1">
    <property type="nucleotide sequence ID" value="NZ_MBTG01000004.1"/>
</dbReference>
<dbReference type="PROSITE" id="PS50109">
    <property type="entry name" value="HIS_KIN"/>
    <property type="match status" value="1"/>
</dbReference>
<dbReference type="Proteomes" id="UP000190626">
    <property type="component" value="Unassembled WGS sequence"/>
</dbReference>
<evidence type="ECO:0000313" key="19">
    <source>
        <dbReference type="Proteomes" id="UP000190626"/>
    </source>
</evidence>
<keyword evidence="6" id="KW-0808">Transferase</keyword>
<evidence type="ECO:0000256" key="3">
    <source>
        <dbReference type="ARBA" id="ARBA00012438"/>
    </source>
</evidence>
<name>A0A1V4HQ04_9BACL</name>
<dbReference type="PANTHER" id="PTHR45528">
    <property type="entry name" value="SENSOR HISTIDINE KINASE CPXA"/>
    <property type="match status" value="1"/>
</dbReference>
<evidence type="ECO:0000256" key="10">
    <source>
        <dbReference type="ARBA" id="ARBA00022840"/>
    </source>
</evidence>
<evidence type="ECO:0000256" key="6">
    <source>
        <dbReference type="ARBA" id="ARBA00022679"/>
    </source>
</evidence>
<keyword evidence="14" id="KW-0175">Coiled coil</keyword>
<comment type="caution">
    <text evidence="18">The sequence shown here is derived from an EMBL/GenBank/DDBJ whole genome shotgun (WGS) entry which is preliminary data.</text>
</comment>
<dbReference type="Pfam" id="PF00512">
    <property type="entry name" value="HisKA"/>
    <property type="match status" value="1"/>
</dbReference>
<evidence type="ECO:0000256" key="15">
    <source>
        <dbReference type="SAM" id="Phobius"/>
    </source>
</evidence>
<reference evidence="19" key="1">
    <citation type="submission" date="2016-07" db="EMBL/GenBank/DDBJ databases">
        <authorList>
            <person name="Florea S."/>
            <person name="Webb J.S."/>
            <person name="Jaromczyk J."/>
            <person name="Schardl C.L."/>
        </authorList>
    </citation>
    <scope>NUCLEOTIDE SEQUENCE [LARGE SCALE GENOMIC DNA]</scope>
    <source>
        <strain evidence="19">CY1</strain>
    </source>
</reference>
<keyword evidence="8" id="KW-0547">Nucleotide-binding</keyword>
<dbReference type="InterPro" id="IPR036890">
    <property type="entry name" value="HATPase_C_sf"/>
</dbReference>
<keyword evidence="11 15" id="KW-1133">Transmembrane helix</keyword>
<dbReference type="InterPro" id="IPR003660">
    <property type="entry name" value="HAMP_dom"/>
</dbReference>
<dbReference type="FunFam" id="1.10.287.130:FF:000001">
    <property type="entry name" value="Two-component sensor histidine kinase"/>
    <property type="match status" value="1"/>
</dbReference>
<feature type="transmembrane region" description="Helical" evidence="15">
    <location>
        <begin position="172"/>
        <end position="190"/>
    </location>
</feature>
<evidence type="ECO:0000256" key="13">
    <source>
        <dbReference type="ARBA" id="ARBA00023136"/>
    </source>
</evidence>
<feature type="coiled-coil region" evidence="14">
    <location>
        <begin position="229"/>
        <end position="256"/>
    </location>
</feature>
<dbReference type="PROSITE" id="PS50885">
    <property type="entry name" value="HAMP"/>
    <property type="match status" value="1"/>
</dbReference>
<dbReference type="Gene3D" id="1.10.287.130">
    <property type="match status" value="1"/>
</dbReference>
<dbReference type="CDD" id="cd00082">
    <property type="entry name" value="HisKA"/>
    <property type="match status" value="1"/>
</dbReference>
<dbReference type="STRING" id="1469647.BC351_17505"/>
<keyword evidence="7 15" id="KW-0812">Transmembrane</keyword>
<dbReference type="Pfam" id="PF02518">
    <property type="entry name" value="HATPase_c"/>
    <property type="match status" value="1"/>
</dbReference>
<evidence type="ECO:0000256" key="9">
    <source>
        <dbReference type="ARBA" id="ARBA00022777"/>
    </source>
</evidence>
<keyword evidence="9 18" id="KW-0418">Kinase</keyword>
<organism evidence="18 19">
    <name type="scientific">Paenibacillus ferrarius</name>
    <dbReference type="NCBI Taxonomy" id="1469647"/>
    <lineage>
        <taxon>Bacteria</taxon>
        <taxon>Bacillati</taxon>
        <taxon>Bacillota</taxon>
        <taxon>Bacilli</taxon>
        <taxon>Bacillales</taxon>
        <taxon>Paenibacillaceae</taxon>
        <taxon>Paenibacillus</taxon>
    </lineage>
</organism>
<evidence type="ECO:0000259" key="16">
    <source>
        <dbReference type="PROSITE" id="PS50109"/>
    </source>
</evidence>
<keyword evidence="5" id="KW-0597">Phosphoprotein</keyword>
<dbReference type="SUPFAM" id="SSF55874">
    <property type="entry name" value="ATPase domain of HSP90 chaperone/DNA topoisomerase II/histidine kinase"/>
    <property type="match status" value="1"/>
</dbReference>
<dbReference type="PANTHER" id="PTHR45528:SF10">
    <property type="entry name" value="METHYL-ACCEPTING CHEMOTAXIS PROTEIN"/>
    <property type="match status" value="1"/>
</dbReference>
<evidence type="ECO:0000256" key="14">
    <source>
        <dbReference type="SAM" id="Coils"/>
    </source>
</evidence>
<dbReference type="GO" id="GO:0005886">
    <property type="term" value="C:plasma membrane"/>
    <property type="evidence" value="ECO:0007669"/>
    <property type="project" value="UniProtKB-SubCell"/>
</dbReference>
<dbReference type="SUPFAM" id="SSF158472">
    <property type="entry name" value="HAMP domain-like"/>
    <property type="match status" value="1"/>
</dbReference>
<dbReference type="Gene3D" id="6.10.340.10">
    <property type="match status" value="1"/>
</dbReference>
<evidence type="ECO:0000256" key="12">
    <source>
        <dbReference type="ARBA" id="ARBA00023012"/>
    </source>
</evidence>
<proteinExistence type="predicted"/>
<dbReference type="GO" id="GO:0005524">
    <property type="term" value="F:ATP binding"/>
    <property type="evidence" value="ECO:0007669"/>
    <property type="project" value="UniProtKB-KW"/>
</dbReference>
<keyword evidence="10" id="KW-0067">ATP-binding</keyword>
<keyword evidence="4" id="KW-1003">Cell membrane</keyword>
<keyword evidence="13 15" id="KW-0472">Membrane</keyword>
<dbReference type="AlphaFoldDB" id="A0A1V4HQ04"/>
<comment type="catalytic activity">
    <reaction evidence="1">
        <text>ATP + protein L-histidine = ADP + protein N-phospho-L-histidine.</text>
        <dbReference type="EC" id="2.7.13.3"/>
    </reaction>
</comment>
<dbReference type="PRINTS" id="PR00344">
    <property type="entry name" value="BCTRLSENSOR"/>
</dbReference>
<dbReference type="OrthoDB" id="9786919at2"/>
<dbReference type="InterPro" id="IPR003594">
    <property type="entry name" value="HATPase_dom"/>
</dbReference>
<evidence type="ECO:0000256" key="4">
    <source>
        <dbReference type="ARBA" id="ARBA00022475"/>
    </source>
</evidence>
<gene>
    <name evidence="18" type="ORF">BC351_17505</name>
</gene>
<evidence type="ECO:0000256" key="11">
    <source>
        <dbReference type="ARBA" id="ARBA00022989"/>
    </source>
</evidence>
<evidence type="ECO:0000256" key="1">
    <source>
        <dbReference type="ARBA" id="ARBA00000085"/>
    </source>
</evidence>
<dbReference type="InterPro" id="IPR004358">
    <property type="entry name" value="Sig_transdc_His_kin-like_C"/>
</dbReference>
<dbReference type="SMART" id="SM00304">
    <property type="entry name" value="HAMP"/>
    <property type="match status" value="1"/>
</dbReference>
<protein>
    <recommendedName>
        <fullName evidence="3">histidine kinase</fullName>
        <ecNumber evidence="3">2.7.13.3</ecNumber>
    </recommendedName>
</protein>
<comment type="subcellular location">
    <subcellularLocation>
        <location evidence="2">Cell membrane</location>
        <topology evidence="2">Multi-pass membrane protein</topology>
    </subcellularLocation>
</comment>
<dbReference type="Gene3D" id="3.30.565.10">
    <property type="entry name" value="Histidine kinase-like ATPase, C-terminal domain"/>
    <property type="match status" value="1"/>
</dbReference>
<dbReference type="CDD" id="cd06225">
    <property type="entry name" value="HAMP"/>
    <property type="match status" value="1"/>
</dbReference>
<dbReference type="InterPro" id="IPR005467">
    <property type="entry name" value="His_kinase_dom"/>
</dbReference>
<keyword evidence="12" id="KW-0902">Two-component regulatory system</keyword>
<feature type="domain" description="HAMP" evidence="17">
    <location>
        <begin position="192"/>
        <end position="244"/>
    </location>
</feature>
<evidence type="ECO:0000256" key="7">
    <source>
        <dbReference type="ARBA" id="ARBA00022692"/>
    </source>
</evidence>
<evidence type="ECO:0000256" key="5">
    <source>
        <dbReference type="ARBA" id="ARBA00022553"/>
    </source>
</evidence>
<dbReference type="EMBL" id="MBTG01000004">
    <property type="protein sequence ID" value="OPH60294.1"/>
    <property type="molecule type" value="Genomic_DNA"/>
</dbReference>